<evidence type="ECO:0000256" key="3">
    <source>
        <dbReference type="ARBA" id="ARBA00004514"/>
    </source>
</evidence>
<dbReference type="Gene3D" id="1.25.10.10">
    <property type="entry name" value="Leucine-rich Repeat Variant"/>
    <property type="match status" value="2"/>
</dbReference>
<dbReference type="GO" id="GO:0005085">
    <property type="term" value="F:guanyl-nucleotide exchange factor activity"/>
    <property type="evidence" value="ECO:0007669"/>
    <property type="project" value="InterPro"/>
</dbReference>
<gene>
    <name evidence="8" type="ORF">RDB_LOCUS25262</name>
</gene>
<feature type="region of interest" description="Disordered" evidence="7">
    <location>
        <begin position="518"/>
        <end position="542"/>
    </location>
</feature>
<evidence type="ECO:0000256" key="2">
    <source>
        <dbReference type="ARBA" id="ARBA00004240"/>
    </source>
</evidence>
<proteinExistence type="predicted"/>
<dbReference type="InterPro" id="IPR040144">
    <property type="entry name" value="RAP1GDS1"/>
</dbReference>
<dbReference type="SMART" id="SM00185">
    <property type="entry name" value="ARM"/>
    <property type="match status" value="2"/>
</dbReference>
<keyword evidence="5" id="KW-0256">Endoplasmic reticulum</keyword>
<evidence type="ECO:0000313" key="9">
    <source>
        <dbReference type="Proteomes" id="UP000663827"/>
    </source>
</evidence>
<dbReference type="InterPro" id="IPR000225">
    <property type="entry name" value="Armadillo"/>
</dbReference>
<evidence type="ECO:0000256" key="6">
    <source>
        <dbReference type="ARBA" id="ARBA00023128"/>
    </source>
</evidence>
<dbReference type="SUPFAM" id="SSF48371">
    <property type="entry name" value="ARM repeat"/>
    <property type="match status" value="1"/>
</dbReference>
<evidence type="ECO:0000256" key="7">
    <source>
        <dbReference type="SAM" id="MobiDB-lite"/>
    </source>
</evidence>
<keyword evidence="6" id="KW-0496">Mitochondrion</keyword>
<dbReference type="InterPro" id="IPR016024">
    <property type="entry name" value="ARM-type_fold"/>
</dbReference>
<dbReference type="PANTHER" id="PTHR10957">
    <property type="entry name" value="RAP1 GTPASE-GDP DISSOCIATION STIMULATOR 1"/>
    <property type="match status" value="1"/>
</dbReference>
<name>A0A8H3DUM8_9AGAM</name>
<comment type="subcellular location">
    <subcellularLocation>
        <location evidence="3">Cytoplasm</location>
        <location evidence="3">Cytosol</location>
    </subcellularLocation>
    <subcellularLocation>
        <location evidence="2">Endoplasmic reticulum</location>
    </subcellularLocation>
    <subcellularLocation>
        <location evidence="1">Mitochondrion</location>
    </subcellularLocation>
</comment>
<accession>A0A8H3DUM8</accession>
<sequence length="757" mass="81355">MLAATTSDTMADTDVQDQLQAVLSKSKSDTPDLKEIGDAFQAIANALRLPTAAPTRESIGQSELPGALVTVWKSAIPDDNVRPTGVARTCILELIRVAANLCNDNDANRQRLLDAGLLQLLLPMLDAYSQGGLELELEDLKVTKTSLGLLLNISMKNDILRKKLIELDAPTIVLKLSSEIYGVGSWTKTVSGEEEPENWTWRSGLSGWTRRLLESLHELEPTPEFNPSCLPYLLKPLDVFGGQGSRTPTATHASPAESSEISPPDLIAADLEALEASCTLLESFTLDSEAVRLAIASDANFLRIIIRFIEFAQPLSEWRTSDSTGKDKAKWDKTVGLCKGAVIKALVTVAGEDKAISNLWDDTKLDGDSQAAPGGWFVATMLGWIKQYRDVEPSDARDDLVICATLALGNLARRDDYCIALVAPPSSVVPDLVPFITPSADMKVKHGVLGLLKHLAQPVPNKMVLGDAGVLEALSASGIWDSESDRAEAVQASAVGIAKHLCMGKVSNTLRLVLPPATAQSTTPAVSSPVIDNDSEDEEPSGMDQVINLSQRSDTVALKSEAARVLVNAVKSLWSPAGPEESLTVSAGQRKRAVRRLSNRQSTRALSELVGRSRRYPVLLNEGIVALTLLGSQYAGAPHVIAAFERALDVPMAVVTGNKPSAEQGGTLEHPKLLDMLSIIMKNEDKSFPPQLRANVFTLFGSVSSAEASTLRIMEKVKRTIKPILSDIVAADKEEPVVQTAAKKILDAWTEAQPAAS</sequence>
<keyword evidence="4" id="KW-0963">Cytoplasm</keyword>
<dbReference type="InterPro" id="IPR011989">
    <property type="entry name" value="ARM-like"/>
</dbReference>
<comment type="caution">
    <text evidence="8">The sequence shown here is derived from an EMBL/GenBank/DDBJ whole genome shotgun (WGS) entry which is preliminary data.</text>
</comment>
<evidence type="ECO:0000256" key="4">
    <source>
        <dbReference type="ARBA" id="ARBA00022490"/>
    </source>
</evidence>
<dbReference type="AlphaFoldDB" id="A0A8H3DUM8"/>
<organism evidence="8 9">
    <name type="scientific">Rhizoctonia solani</name>
    <dbReference type="NCBI Taxonomy" id="456999"/>
    <lineage>
        <taxon>Eukaryota</taxon>
        <taxon>Fungi</taxon>
        <taxon>Dikarya</taxon>
        <taxon>Basidiomycota</taxon>
        <taxon>Agaricomycotina</taxon>
        <taxon>Agaricomycetes</taxon>
        <taxon>Cantharellales</taxon>
        <taxon>Ceratobasidiaceae</taxon>
        <taxon>Rhizoctonia</taxon>
    </lineage>
</organism>
<evidence type="ECO:0000256" key="1">
    <source>
        <dbReference type="ARBA" id="ARBA00004173"/>
    </source>
</evidence>
<dbReference type="EMBL" id="CAJNJQ010000510">
    <property type="protein sequence ID" value="CAE7083088.1"/>
    <property type="molecule type" value="Genomic_DNA"/>
</dbReference>
<protein>
    <recommendedName>
        <fullName evidence="10">ARM repeat-containing protein</fullName>
    </recommendedName>
</protein>
<evidence type="ECO:0000313" key="8">
    <source>
        <dbReference type="EMBL" id="CAE7083088.1"/>
    </source>
</evidence>
<evidence type="ECO:0008006" key="10">
    <source>
        <dbReference type="Google" id="ProtNLM"/>
    </source>
</evidence>
<dbReference type="GO" id="GO:0005739">
    <property type="term" value="C:mitochondrion"/>
    <property type="evidence" value="ECO:0007669"/>
    <property type="project" value="UniProtKB-SubCell"/>
</dbReference>
<reference evidence="8" key="1">
    <citation type="submission" date="2021-01" db="EMBL/GenBank/DDBJ databases">
        <authorList>
            <person name="Kaushik A."/>
        </authorList>
    </citation>
    <scope>NUCLEOTIDE SEQUENCE</scope>
    <source>
        <strain evidence="8">AG5</strain>
    </source>
</reference>
<dbReference type="Proteomes" id="UP000663827">
    <property type="component" value="Unassembled WGS sequence"/>
</dbReference>
<evidence type="ECO:0000256" key="5">
    <source>
        <dbReference type="ARBA" id="ARBA00022824"/>
    </source>
</evidence>
<dbReference type="GO" id="GO:0005829">
    <property type="term" value="C:cytosol"/>
    <property type="evidence" value="ECO:0007669"/>
    <property type="project" value="UniProtKB-SubCell"/>
</dbReference>
<dbReference type="GO" id="GO:0005783">
    <property type="term" value="C:endoplasmic reticulum"/>
    <property type="evidence" value="ECO:0007669"/>
    <property type="project" value="UniProtKB-SubCell"/>
</dbReference>